<reference evidence="9" key="2">
    <citation type="submission" date="2022-07" db="EMBL/GenBank/DDBJ databases">
        <authorList>
            <person name="Goncalves M.F.M."/>
            <person name="Hilario S."/>
            <person name="Van De Peer Y."/>
            <person name="Esteves A.C."/>
            <person name="Alves A."/>
        </authorList>
    </citation>
    <scope>NUCLEOTIDE SEQUENCE</scope>
    <source>
        <strain evidence="9">MUM 19.33</strain>
    </source>
</reference>
<evidence type="ECO:0000259" key="8">
    <source>
        <dbReference type="Pfam" id="PF18137"/>
    </source>
</evidence>
<organism evidence="9 10">
    <name type="scientific">Emericellopsis cladophorae</name>
    <dbReference type="NCBI Taxonomy" id="2686198"/>
    <lineage>
        <taxon>Eukaryota</taxon>
        <taxon>Fungi</taxon>
        <taxon>Dikarya</taxon>
        <taxon>Ascomycota</taxon>
        <taxon>Pezizomycotina</taxon>
        <taxon>Sordariomycetes</taxon>
        <taxon>Hypocreomycetidae</taxon>
        <taxon>Hypocreales</taxon>
        <taxon>Bionectriaceae</taxon>
        <taxon>Emericellopsis</taxon>
    </lineage>
</organism>
<dbReference type="GO" id="GO:0005656">
    <property type="term" value="C:nuclear pre-replicative complex"/>
    <property type="evidence" value="ECO:0007669"/>
    <property type="project" value="TreeGrafter"/>
</dbReference>
<gene>
    <name evidence="9" type="ORF">J7T54_006269</name>
</gene>
<dbReference type="OrthoDB" id="10265211at2759"/>
<comment type="caution">
    <text evidence="9">The sequence shown here is derived from an EMBL/GenBank/DDBJ whole genome shotgun (WGS) entry which is preliminary data.</text>
</comment>
<dbReference type="GO" id="GO:0031261">
    <property type="term" value="C:DNA replication preinitiation complex"/>
    <property type="evidence" value="ECO:0007669"/>
    <property type="project" value="TreeGrafter"/>
</dbReference>
<dbReference type="Pfam" id="PF18137">
    <property type="entry name" value="WHD_ORC"/>
    <property type="match status" value="1"/>
</dbReference>
<dbReference type="Proteomes" id="UP001055219">
    <property type="component" value="Unassembled WGS sequence"/>
</dbReference>
<keyword evidence="4" id="KW-0238">DNA-binding</keyword>
<dbReference type="AlphaFoldDB" id="A0A9Q0BIH6"/>
<dbReference type="CDD" id="cd20704">
    <property type="entry name" value="Orc3"/>
    <property type="match status" value="1"/>
</dbReference>
<dbReference type="InterPro" id="IPR040855">
    <property type="entry name" value="ORC_WH_C"/>
</dbReference>
<reference evidence="9" key="1">
    <citation type="journal article" date="2021" name="J Fungi (Basel)">
        <title>Genomic and Metabolomic Analyses of the Marine Fungus Emericellopsis cladophorae: Insights into Saltwater Adaptability Mechanisms and Its Biosynthetic Potential.</title>
        <authorList>
            <person name="Goncalves M.F.M."/>
            <person name="Hilario S."/>
            <person name="Van de Peer Y."/>
            <person name="Esteves A.C."/>
            <person name="Alves A."/>
        </authorList>
    </citation>
    <scope>NUCLEOTIDE SEQUENCE</scope>
    <source>
        <strain evidence="9">MUM 19.33</strain>
    </source>
</reference>
<dbReference type="GO" id="GO:0003688">
    <property type="term" value="F:DNA replication origin binding"/>
    <property type="evidence" value="ECO:0007669"/>
    <property type="project" value="TreeGrafter"/>
</dbReference>
<evidence type="ECO:0000256" key="3">
    <source>
        <dbReference type="ARBA" id="ARBA00022705"/>
    </source>
</evidence>
<dbReference type="InterPro" id="IPR020795">
    <property type="entry name" value="ORC3"/>
</dbReference>
<dbReference type="EMBL" id="JAGIXG020000001">
    <property type="protein sequence ID" value="KAI6785930.1"/>
    <property type="molecule type" value="Genomic_DNA"/>
</dbReference>
<evidence type="ECO:0000256" key="5">
    <source>
        <dbReference type="ARBA" id="ARBA00023242"/>
    </source>
</evidence>
<evidence type="ECO:0000313" key="10">
    <source>
        <dbReference type="Proteomes" id="UP001055219"/>
    </source>
</evidence>
<feature type="region of interest" description="Disordered" evidence="6">
    <location>
        <begin position="22"/>
        <end position="47"/>
    </location>
</feature>
<dbReference type="PANTHER" id="PTHR12748">
    <property type="entry name" value="ORIGIN RECOGNITION COMPLEX SUBUNIT 3"/>
    <property type="match status" value="1"/>
</dbReference>
<evidence type="ECO:0000256" key="4">
    <source>
        <dbReference type="ARBA" id="ARBA00023125"/>
    </source>
</evidence>
<evidence type="ECO:0000256" key="6">
    <source>
        <dbReference type="SAM" id="MobiDB-lite"/>
    </source>
</evidence>
<dbReference type="InterPro" id="IPR045667">
    <property type="entry name" value="ORC3_N"/>
</dbReference>
<keyword evidence="3" id="KW-0235">DNA replication</keyword>
<protein>
    <submittedName>
        <fullName evidence="9">Origin recognition complex subunit-like protein</fullName>
    </submittedName>
</protein>
<evidence type="ECO:0000259" key="7">
    <source>
        <dbReference type="Pfam" id="PF07034"/>
    </source>
</evidence>
<dbReference type="RefSeq" id="XP_051366786.1">
    <property type="nucleotide sequence ID" value="XM_051505657.1"/>
</dbReference>
<dbReference type="GO" id="GO:0005664">
    <property type="term" value="C:nuclear origin of replication recognition complex"/>
    <property type="evidence" value="ECO:0007669"/>
    <property type="project" value="InterPro"/>
</dbReference>
<dbReference type="Pfam" id="PF07034">
    <property type="entry name" value="ORC3_N"/>
    <property type="match status" value="1"/>
</dbReference>
<feature type="domain" description="Origin recognition complex subunit 3 winged helix C-terminal" evidence="8">
    <location>
        <begin position="572"/>
        <end position="639"/>
    </location>
</feature>
<proteinExistence type="inferred from homology"/>
<name>A0A9Q0BIH6_9HYPO</name>
<sequence length="675" mass="74814">MNPERGDTDLLAQHDYQAAYIFDPENGETPGRPSKKRRVSKQTKGASSTTEDSILGFVPLLNGAEKPDFVKLRAQLYRESWGKVENRIQDALRESNSVTLDQVATFVGEAKEAADDKIPSAFIITGSNLASQNLLFEQLSESLQAASKSKFVRLRSSEAVSLRAMLKKIIREVTDANSDSAGENLQMTNGQDIRRQYLDYDLEALHAYIKTDPCEHIFVAFEDSEGFESGLLCDLIPLFNAWRSRVPFTLLFGVATSTELLQARLLKSVCQQIYGAQFDAVQSGSILETVFKIAVAAADVPVRIAGPLLRSMLERQQDQVAGIQSFVSSLKYAYMCHFYANALSPILAAPDHGAPALQAEHVEALQYSSSFQIALEKVIAESDVSDVDDLSAFFVQQVANLATDCGSRAAAQRQTWVSCAVRGLEVLRAVSTGSTNFPQLVIEIYRHGDEELRLGPSSEADHAALLTRLTELTTELTLLQKEAESKGISLHSKYTGHNTTVRTTVIRQRVHLSKDTMALSEEDKQMTRIVDDTIAAITANLDVVPPNEVFLAESWLYDSKAPSRDVFVPRPRVVFERSLARPSDYLACECCQESHDGVQPTLPTTSILYQMYLETGSLINVADLWTAFHAAVSKEEEDERKVLMLFYRALAELRALGFVKGSKRKADHVAKLKWL</sequence>
<feature type="domain" description="Origin recognition complex subunit 3 N-terminal" evidence="7">
    <location>
        <begin position="48"/>
        <end position="344"/>
    </location>
</feature>
<dbReference type="PANTHER" id="PTHR12748:SF0">
    <property type="entry name" value="ORIGIN RECOGNITION COMPLEX SUBUNIT 3"/>
    <property type="match status" value="1"/>
</dbReference>
<comment type="subcellular location">
    <subcellularLocation>
        <location evidence="1">Nucleus</location>
    </subcellularLocation>
</comment>
<dbReference type="GO" id="GO:0006270">
    <property type="term" value="P:DNA replication initiation"/>
    <property type="evidence" value="ECO:0007669"/>
    <property type="project" value="TreeGrafter"/>
</dbReference>
<evidence type="ECO:0000256" key="2">
    <source>
        <dbReference type="ARBA" id="ARBA00010977"/>
    </source>
</evidence>
<evidence type="ECO:0000313" key="9">
    <source>
        <dbReference type="EMBL" id="KAI6785930.1"/>
    </source>
</evidence>
<dbReference type="GeneID" id="75832747"/>
<evidence type="ECO:0000256" key="1">
    <source>
        <dbReference type="ARBA" id="ARBA00004123"/>
    </source>
</evidence>
<keyword evidence="5" id="KW-0539">Nucleus</keyword>
<keyword evidence="10" id="KW-1185">Reference proteome</keyword>
<comment type="similarity">
    <text evidence="2">Belongs to the ORC3 family.</text>
</comment>
<accession>A0A9Q0BIH6</accession>